<dbReference type="RefSeq" id="WP_213483900.1">
    <property type="nucleotide sequence ID" value="NZ_CAJRAY010000026.1"/>
</dbReference>
<evidence type="ECO:0000313" key="2">
    <source>
        <dbReference type="EMBL" id="CAG5082741.1"/>
    </source>
</evidence>
<evidence type="ECO:0008006" key="4">
    <source>
        <dbReference type="Google" id="ProtNLM"/>
    </source>
</evidence>
<accession>A0ABN7RUM6</accession>
<keyword evidence="1" id="KW-0732">Signal</keyword>
<feature type="chain" id="PRO_5046300647" description="Lipoprotein" evidence="1">
    <location>
        <begin position="24"/>
        <end position="182"/>
    </location>
</feature>
<evidence type="ECO:0000256" key="1">
    <source>
        <dbReference type="SAM" id="SignalP"/>
    </source>
</evidence>
<organism evidence="2 3">
    <name type="scientific">Thermobacillus xylanilyticus</name>
    <dbReference type="NCBI Taxonomy" id="76633"/>
    <lineage>
        <taxon>Bacteria</taxon>
        <taxon>Bacillati</taxon>
        <taxon>Bacillota</taxon>
        <taxon>Bacilli</taxon>
        <taxon>Bacillales</taxon>
        <taxon>Paenibacillaceae</taxon>
        <taxon>Thermobacillus</taxon>
    </lineage>
</organism>
<dbReference type="Proteomes" id="UP000681526">
    <property type="component" value="Unassembled WGS sequence"/>
</dbReference>
<dbReference type="PROSITE" id="PS51257">
    <property type="entry name" value="PROKAR_LIPOPROTEIN"/>
    <property type="match status" value="1"/>
</dbReference>
<comment type="caution">
    <text evidence="2">The sequence shown here is derived from an EMBL/GenBank/DDBJ whole genome shotgun (WGS) entry which is preliminary data.</text>
</comment>
<protein>
    <recommendedName>
        <fullName evidence="4">Lipoprotein</fullName>
    </recommendedName>
</protein>
<evidence type="ECO:0000313" key="3">
    <source>
        <dbReference type="Proteomes" id="UP000681526"/>
    </source>
</evidence>
<name>A0ABN7RUM6_THEXY</name>
<gene>
    <name evidence="2" type="primary">txxe 1338</name>
    <name evidence="2" type="ORF">TXXE_06315</name>
</gene>
<sequence>MKKTVTPAIVALLLVFLAGCSISGSGVEGSKEPFYGGMSVHVFDTFQDLEEESTLIILAEKTGNSMNKEVEFLNFTITEVKVAKVLKGDPSLLGKTVNILEYAPVSMTTFDKEKRYVLFLYPHNGKIVENGYWITGVYQGKFKLDKNDKLLYDAHKYGGVITFQDELTGHTVLKLEGRLGQH</sequence>
<proteinExistence type="predicted"/>
<reference evidence="2 3" key="1">
    <citation type="submission" date="2021-04" db="EMBL/GenBank/DDBJ databases">
        <authorList>
            <person name="Rakotoarivonina H."/>
        </authorList>
    </citation>
    <scope>NUCLEOTIDE SEQUENCE [LARGE SCALE GENOMIC DNA]</scope>
    <source>
        <strain evidence="2 3">XE</strain>
    </source>
</reference>
<dbReference type="EMBL" id="CAJRAY010000026">
    <property type="protein sequence ID" value="CAG5082741.1"/>
    <property type="molecule type" value="Genomic_DNA"/>
</dbReference>
<feature type="signal peptide" evidence="1">
    <location>
        <begin position="1"/>
        <end position="23"/>
    </location>
</feature>
<keyword evidence="3" id="KW-1185">Reference proteome</keyword>